<reference evidence="6" key="2">
    <citation type="submission" date="2021-04" db="EMBL/GenBank/DDBJ databases">
        <authorList>
            <person name="Gilroy R."/>
        </authorList>
    </citation>
    <scope>NUCLEOTIDE SEQUENCE</scope>
    <source>
        <strain evidence="6">ChiBcec8-14828</strain>
    </source>
</reference>
<proteinExistence type="predicted"/>
<name>A0A9D2S1J9_9FIRM</name>
<dbReference type="Gene3D" id="1.10.260.40">
    <property type="entry name" value="lambda repressor-like DNA-binding domains"/>
    <property type="match status" value="1"/>
</dbReference>
<dbReference type="GO" id="GO:0003700">
    <property type="term" value="F:DNA-binding transcription factor activity"/>
    <property type="evidence" value="ECO:0007669"/>
    <property type="project" value="TreeGrafter"/>
</dbReference>
<evidence type="ECO:0000256" key="2">
    <source>
        <dbReference type="ARBA" id="ARBA00023015"/>
    </source>
</evidence>
<reference evidence="6" key="1">
    <citation type="journal article" date="2021" name="PeerJ">
        <title>Extensive microbial diversity within the chicken gut microbiome revealed by metagenomics and culture.</title>
        <authorList>
            <person name="Gilroy R."/>
            <person name="Ravi A."/>
            <person name="Getino M."/>
            <person name="Pursley I."/>
            <person name="Horton D.L."/>
            <person name="Alikhan N.F."/>
            <person name="Baker D."/>
            <person name="Gharbi K."/>
            <person name="Hall N."/>
            <person name="Watson M."/>
            <person name="Adriaenssens E.M."/>
            <person name="Foster-Nyarko E."/>
            <person name="Jarju S."/>
            <person name="Secka A."/>
            <person name="Antonio M."/>
            <person name="Oren A."/>
            <person name="Chaudhuri R.R."/>
            <person name="La Ragione R."/>
            <person name="Hildebrand F."/>
            <person name="Pallen M.J."/>
        </authorList>
    </citation>
    <scope>NUCLEOTIDE SEQUENCE</scope>
    <source>
        <strain evidence="6">ChiBcec8-14828</strain>
    </source>
</reference>
<dbReference type="InterPro" id="IPR028082">
    <property type="entry name" value="Peripla_BP_I"/>
</dbReference>
<dbReference type="Proteomes" id="UP000824209">
    <property type="component" value="Unassembled WGS sequence"/>
</dbReference>
<dbReference type="InterPro" id="IPR010982">
    <property type="entry name" value="Lambda_DNA-bd_dom_sf"/>
</dbReference>
<dbReference type="AlphaFoldDB" id="A0A9D2S1J9"/>
<evidence type="ECO:0000256" key="3">
    <source>
        <dbReference type="ARBA" id="ARBA00023125"/>
    </source>
</evidence>
<evidence type="ECO:0000256" key="1">
    <source>
        <dbReference type="ARBA" id="ARBA00022491"/>
    </source>
</evidence>
<dbReference type="SUPFAM" id="SSF47413">
    <property type="entry name" value="lambda repressor-like DNA-binding domains"/>
    <property type="match status" value="1"/>
</dbReference>
<dbReference type="Pfam" id="PF13377">
    <property type="entry name" value="Peripla_BP_3"/>
    <property type="match status" value="1"/>
</dbReference>
<dbReference type="Pfam" id="PF00356">
    <property type="entry name" value="LacI"/>
    <property type="match status" value="1"/>
</dbReference>
<organism evidence="6 7">
    <name type="scientific">Candidatus Ruthenibacterium avium</name>
    <dbReference type="NCBI Taxonomy" id="2838751"/>
    <lineage>
        <taxon>Bacteria</taxon>
        <taxon>Bacillati</taxon>
        <taxon>Bacillota</taxon>
        <taxon>Clostridia</taxon>
        <taxon>Eubacteriales</taxon>
        <taxon>Oscillospiraceae</taxon>
        <taxon>Ruthenibacterium</taxon>
    </lineage>
</organism>
<feature type="domain" description="HTH lacI-type" evidence="5">
    <location>
        <begin position="6"/>
        <end position="60"/>
    </location>
</feature>
<evidence type="ECO:0000313" key="7">
    <source>
        <dbReference type="Proteomes" id="UP000824209"/>
    </source>
</evidence>
<protein>
    <submittedName>
        <fullName evidence="6">LacI family DNA-binding transcriptional regulator</fullName>
    </submittedName>
</protein>
<dbReference type="GO" id="GO:0000976">
    <property type="term" value="F:transcription cis-regulatory region binding"/>
    <property type="evidence" value="ECO:0007669"/>
    <property type="project" value="TreeGrafter"/>
</dbReference>
<dbReference type="Gene3D" id="3.40.50.2300">
    <property type="match status" value="2"/>
</dbReference>
<dbReference type="PANTHER" id="PTHR30146:SF148">
    <property type="entry name" value="HTH-TYPE TRANSCRIPTIONAL REPRESSOR PURR-RELATED"/>
    <property type="match status" value="1"/>
</dbReference>
<accession>A0A9D2S1J9</accession>
<dbReference type="InterPro" id="IPR000843">
    <property type="entry name" value="HTH_LacI"/>
</dbReference>
<keyword evidence="2" id="KW-0805">Transcription regulation</keyword>
<dbReference type="CDD" id="cd01392">
    <property type="entry name" value="HTH_LacI"/>
    <property type="match status" value="1"/>
</dbReference>
<gene>
    <name evidence="6" type="ORF">H9943_09075</name>
</gene>
<keyword evidence="4" id="KW-0804">Transcription</keyword>
<dbReference type="PANTHER" id="PTHR30146">
    <property type="entry name" value="LACI-RELATED TRANSCRIPTIONAL REPRESSOR"/>
    <property type="match status" value="1"/>
</dbReference>
<dbReference type="SMART" id="SM00354">
    <property type="entry name" value="HTH_LACI"/>
    <property type="match status" value="1"/>
</dbReference>
<keyword evidence="1" id="KW-0678">Repressor</keyword>
<sequence length="336" mass="38130">MSKKKVTMQEIADKIGVSKVTVSKALHGKEGVGAKLREEIRREAQASGYQLSVQDSAKTSSVKKVVVFCDSKFFDESTRSYFYVKIYQRIADELLERGAIATLVNVARQKDYSVQRVLLEAASFDGVILLGSLDPAFIEMVQQVPIPRIFVDHYDATKSHDCVLVENFYNMYDATCYLLECGHKEIGFVGTTMVTQSINDRFLGYQRALLQWKIPLRQEWILSDRTLDNEPIDMILPSKLPEAFVCNCDETAYRLVQELHRQGVRVPEDLSIVSFDDDIFASMTKPPLTTVAVDVFDMAKKAAECMMENMKPGFQSRGKIYLVKGEIIFRDSVKNR</sequence>
<dbReference type="SUPFAM" id="SSF53822">
    <property type="entry name" value="Periplasmic binding protein-like I"/>
    <property type="match status" value="1"/>
</dbReference>
<keyword evidence="3 6" id="KW-0238">DNA-binding</keyword>
<dbReference type="EMBL" id="DWYA01000080">
    <property type="protein sequence ID" value="HJB40532.1"/>
    <property type="molecule type" value="Genomic_DNA"/>
</dbReference>
<dbReference type="PROSITE" id="PS50932">
    <property type="entry name" value="HTH_LACI_2"/>
    <property type="match status" value="1"/>
</dbReference>
<dbReference type="InterPro" id="IPR046335">
    <property type="entry name" value="LacI/GalR-like_sensor"/>
</dbReference>
<comment type="caution">
    <text evidence="6">The sequence shown here is derived from an EMBL/GenBank/DDBJ whole genome shotgun (WGS) entry which is preliminary data.</text>
</comment>
<evidence type="ECO:0000313" key="6">
    <source>
        <dbReference type="EMBL" id="HJB40532.1"/>
    </source>
</evidence>
<evidence type="ECO:0000256" key="4">
    <source>
        <dbReference type="ARBA" id="ARBA00023163"/>
    </source>
</evidence>
<evidence type="ECO:0000259" key="5">
    <source>
        <dbReference type="PROSITE" id="PS50932"/>
    </source>
</evidence>